<gene>
    <name evidence="4" type="ORF">C8N46_102357</name>
</gene>
<evidence type="ECO:0000313" key="5">
    <source>
        <dbReference type="Proteomes" id="UP000244090"/>
    </source>
</evidence>
<sequence length="217" mass="24723">MEAKKLSLHHIIRTPKDGAENAPVIILLHGYGSNEEDLFSFASELPEHLFVISARAPRDLQPYGYSWYDIHYTATEKISNDEQAIESRDLVAQFIDEVVENYSVDANNVTLLGFSQGTILSYAVAFTYPEKIKNIVALSGYLNHKIFDFSDDKNYEHLHFYCSHGSVDQVIPVAAARLIEPFMKEHGLNYVYEEYPVGHGVAPQNFYSFKAWLLKQI</sequence>
<dbReference type="Gene3D" id="3.40.50.1820">
    <property type="entry name" value="alpha/beta hydrolase"/>
    <property type="match status" value="1"/>
</dbReference>
<organism evidence="4 5">
    <name type="scientific">Kordia periserrulae</name>
    <dbReference type="NCBI Taxonomy" id="701523"/>
    <lineage>
        <taxon>Bacteria</taxon>
        <taxon>Pseudomonadati</taxon>
        <taxon>Bacteroidota</taxon>
        <taxon>Flavobacteriia</taxon>
        <taxon>Flavobacteriales</taxon>
        <taxon>Flavobacteriaceae</taxon>
        <taxon>Kordia</taxon>
    </lineage>
</organism>
<protein>
    <submittedName>
        <fullName evidence="4">Phospholipase/carboxylesterase</fullName>
    </submittedName>
</protein>
<feature type="domain" description="Phospholipase/carboxylesterase/thioesterase" evidence="3">
    <location>
        <begin position="19"/>
        <end position="213"/>
    </location>
</feature>
<dbReference type="InterPro" id="IPR003140">
    <property type="entry name" value="PLipase/COase/thioEstase"/>
</dbReference>
<evidence type="ECO:0000313" key="4">
    <source>
        <dbReference type="EMBL" id="PTX62956.1"/>
    </source>
</evidence>
<dbReference type="OrthoDB" id="9795555at2"/>
<dbReference type="InterPro" id="IPR029058">
    <property type="entry name" value="AB_hydrolase_fold"/>
</dbReference>
<proteinExistence type="inferred from homology"/>
<dbReference type="Pfam" id="PF02230">
    <property type="entry name" value="Abhydrolase_2"/>
    <property type="match status" value="1"/>
</dbReference>
<accession>A0A2T6C3P4</accession>
<dbReference type="GO" id="GO:0016787">
    <property type="term" value="F:hydrolase activity"/>
    <property type="evidence" value="ECO:0007669"/>
    <property type="project" value="UniProtKB-KW"/>
</dbReference>
<dbReference type="Proteomes" id="UP000244090">
    <property type="component" value="Unassembled WGS sequence"/>
</dbReference>
<dbReference type="EMBL" id="QBKT01000002">
    <property type="protein sequence ID" value="PTX62956.1"/>
    <property type="molecule type" value="Genomic_DNA"/>
</dbReference>
<keyword evidence="2" id="KW-0378">Hydrolase</keyword>
<evidence type="ECO:0000259" key="3">
    <source>
        <dbReference type="Pfam" id="PF02230"/>
    </source>
</evidence>
<comment type="similarity">
    <text evidence="1">Belongs to the AB hydrolase superfamily. AB hydrolase 2 family.</text>
</comment>
<reference evidence="4 5" key="1">
    <citation type="submission" date="2018-04" db="EMBL/GenBank/DDBJ databases">
        <title>Genomic Encyclopedia of Archaeal and Bacterial Type Strains, Phase II (KMG-II): from individual species to whole genera.</title>
        <authorList>
            <person name="Goeker M."/>
        </authorList>
    </citation>
    <scope>NUCLEOTIDE SEQUENCE [LARGE SCALE GENOMIC DNA]</scope>
    <source>
        <strain evidence="4 5">DSM 25731</strain>
    </source>
</reference>
<name>A0A2T6C3P4_9FLAO</name>
<dbReference type="PANTHER" id="PTHR10655">
    <property type="entry name" value="LYSOPHOSPHOLIPASE-RELATED"/>
    <property type="match status" value="1"/>
</dbReference>
<evidence type="ECO:0000256" key="2">
    <source>
        <dbReference type="ARBA" id="ARBA00022801"/>
    </source>
</evidence>
<dbReference type="RefSeq" id="WP_108113927.1">
    <property type="nucleotide sequence ID" value="NZ_QBKT01000002.1"/>
</dbReference>
<dbReference type="InterPro" id="IPR050565">
    <property type="entry name" value="LYPA1-2/EST-like"/>
</dbReference>
<dbReference type="AlphaFoldDB" id="A0A2T6C3P4"/>
<comment type="caution">
    <text evidence="4">The sequence shown here is derived from an EMBL/GenBank/DDBJ whole genome shotgun (WGS) entry which is preliminary data.</text>
</comment>
<keyword evidence="5" id="KW-1185">Reference proteome</keyword>
<dbReference type="SUPFAM" id="SSF53474">
    <property type="entry name" value="alpha/beta-Hydrolases"/>
    <property type="match status" value="1"/>
</dbReference>
<evidence type="ECO:0000256" key="1">
    <source>
        <dbReference type="ARBA" id="ARBA00006499"/>
    </source>
</evidence>
<dbReference type="PANTHER" id="PTHR10655:SF17">
    <property type="entry name" value="LYSOPHOSPHOLIPASE-LIKE PROTEIN 1"/>
    <property type="match status" value="1"/>
</dbReference>